<proteinExistence type="predicted"/>
<keyword evidence="3" id="KW-1185">Reference proteome</keyword>
<evidence type="ECO:0000313" key="2">
    <source>
        <dbReference type="EMBL" id="NBE07221.1"/>
    </source>
</evidence>
<dbReference type="Proteomes" id="UP001517376">
    <property type="component" value="Unassembled WGS sequence"/>
</dbReference>
<sequence>MGFLIGIGTLLFAALVALRLLPKLVGLAFWLGSSAVTGGAALAILYLLTQGR</sequence>
<name>A0ABW9Y3Z2_9RHOB</name>
<dbReference type="EMBL" id="JAAATW010000001">
    <property type="protein sequence ID" value="NBE07221.1"/>
    <property type="molecule type" value="Genomic_DNA"/>
</dbReference>
<protein>
    <recommendedName>
        <fullName evidence="4">DUF4175 domain-containing protein</fullName>
    </recommendedName>
</protein>
<gene>
    <name evidence="2" type="ORF">GU920_06710</name>
</gene>
<keyword evidence="1" id="KW-0472">Membrane</keyword>
<feature type="transmembrane region" description="Helical" evidence="1">
    <location>
        <begin position="29"/>
        <end position="48"/>
    </location>
</feature>
<organism evidence="2 3">
    <name type="scientific">Paragemmobacter ruber</name>
    <dbReference type="NCBI Taxonomy" id="1985673"/>
    <lineage>
        <taxon>Bacteria</taxon>
        <taxon>Pseudomonadati</taxon>
        <taxon>Pseudomonadota</taxon>
        <taxon>Alphaproteobacteria</taxon>
        <taxon>Rhodobacterales</taxon>
        <taxon>Paracoccaceae</taxon>
        <taxon>Paragemmobacter</taxon>
    </lineage>
</organism>
<keyword evidence="1" id="KW-1133">Transmembrane helix</keyword>
<evidence type="ECO:0000313" key="3">
    <source>
        <dbReference type="Proteomes" id="UP001517376"/>
    </source>
</evidence>
<accession>A0ABW9Y3Z2</accession>
<reference evidence="3" key="1">
    <citation type="submission" date="2020-01" db="EMBL/GenBank/DDBJ databases">
        <title>Sphingomonas sp. strain CSW-10.</title>
        <authorList>
            <person name="Chen W.-M."/>
        </authorList>
    </citation>
    <scope>NUCLEOTIDE SEQUENCE [LARGE SCALE GENOMIC DNA]</scope>
    <source>
        <strain evidence="3">CCP-1</strain>
    </source>
</reference>
<dbReference type="RefSeq" id="WP_161766148.1">
    <property type="nucleotide sequence ID" value="NZ_JAAATW010000001.1"/>
</dbReference>
<keyword evidence="1" id="KW-0812">Transmembrane</keyword>
<evidence type="ECO:0008006" key="4">
    <source>
        <dbReference type="Google" id="ProtNLM"/>
    </source>
</evidence>
<comment type="caution">
    <text evidence="2">The sequence shown here is derived from an EMBL/GenBank/DDBJ whole genome shotgun (WGS) entry which is preliminary data.</text>
</comment>
<evidence type="ECO:0000256" key="1">
    <source>
        <dbReference type="SAM" id="Phobius"/>
    </source>
</evidence>